<protein>
    <submittedName>
        <fullName evidence="1">BMP family ABC transporter substrate-binding protein</fullName>
    </submittedName>
</protein>
<evidence type="ECO:0000313" key="2">
    <source>
        <dbReference type="Proteomes" id="UP001374599"/>
    </source>
</evidence>
<dbReference type="Proteomes" id="UP001374599">
    <property type="component" value="Unassembled WGS sequence"/>
</dbReference>
<gene>
    <name evidence="1" type="ORF">AN2V17_40400</name>
</gene>
<name>A0ACB5UPT6_9FIRM</name>
<dbReference type="EMBL" id="BTPU01000080">
    <property type="protein sequence ID" value="GMQ64801.1"/>
    <property type="molecule type" value="Genomic_DNA"/>
</dbReference>
<sequence length="377" mass="41400">MKKVLSIIVTLTMVFTLLLTGCGEKKEEDTIGQGNEVTDDQESDADSQEDINNTEEEDSKEQEEETCDLKISMVTDTGGINDQSFNQSAWEGLEKAQNDLGITAEYMESTQESDYDPNLETLYDQGNDLIWGIGYLMADAVYKAAETNPDRKYAIIDNAYEEPLDNLLGVTFSEHEPSFLVGYIAGKMTKTNNVGFVGGMEFDVIWRFESGYRAGVKTANPDAKIQIQYANDFGDTAKGKAIANSMYQNGADIIFHAAGFTGTGVIESAVENEKYVIGVDQDQRAKLGKEAIITSAVKRVDQAIYMVAEDLKNGKFEGGTNKNYGLSDGAVGIAPTSSEAVPEDILKEVEQLEEDIKAGKIVVPKTREEYDELYGDK</sequence>
<reference evidence="1" key="1">
    <citation type="submission" date="2023-09" db="EMBL/GenBank/DDBJ databases">
        <title>Vallitalea sediminicola and Vallitalea maricola sp. nov., anaerobic bacteria isolated from marine sediment.</title>
        <authorList>
            <person name="Hirano S."/>
            <person name="Maeda A."/>
            <person name="Terahara T."/>
            <person name="Mori K."/>
            <person name="Hamada M."/>
            <person name="Matsumoto R."/>
            <person name="Kobayashi T."/>
        </authorList>
    </citation>
    <scope>NUCLEOTIDE SEQUENCE</scope>
    <source>
        <strain evidence="1">AN17-2</strain>
    </source>
</reference>
<comment type="caution">
    <text evidence="1">The sequence shown here is derived from an EMBL/GenBank/DDBJ whole genome shotgun (WGS) entry which is preliminary data.</text>
</comment>
<keyword evidence="2" id="KW-1185">Reference proteome</keyword>
<organism evidence="1 2">
    <name type="scientific">Vallitalea maricola</name>
    <dbReference type="NCBI Taxonomy" id="3074433"/>
    <lineage>
        <taxon>Bacteria</taxon>
        <taxon>Bacillati</taxon>
        <taxon>Bacillota</taxon>
        <taxon>Clostridia</taxon>
        <taxon>Lachnospirales</taxon>
        <taxon>Vallitaleaceae</taxon>
        <taxon>Vallitalea</taxon>
    </lineage>
</organism>
<accession>A0ACB5UPT6</accession>
<proteinExistence type="predicted"/>
<evidence type="ECO:0000313" key="1">
    <source>
        <dbReference type="EMBL" id="GMQ64801.1"/>
    </source>
</evidence>